<feature type="non-terminal residue" evidence="3">
    <location>
        <position position="1"/>
    </location>
</feature>
<keyword evidence="4" id="KW-1185">Reference proteome</keyword>
<dbReference type="AlphaFoldDB" id="A0A821JRL0"/>
<organism evidence="3 4">
    <name type="scientific">Rotaria socialis</name>
    <dbReference type="NCBI Taxonomy" id="392032"/>
    <lineage>
        <taxon>Eukaryota</taxon>
        <taxon>Metazoa</taxon>
        <taxon>Spiralia</taxon>
        <taxon>Gnathifera</taxon>
        <taxon>Rotifera</taxon>
        <taxon>Eurotatoria</taxon>
        <taxon>Bdelloidea</taxon>
        <taxon>Philodinida</taxon>
        <taxon>Philodinidae</taxon>
        <taxon>Rotaria</taxon>
    </lineage>
</organism>
<dbReference type="GO" id="GO:0005524">
    <property type="term" value="F:ATP binding"/>
    <property type="evidence" value="ECO:0007669"/>
    <property type="project" value="UniProtKB-KW"/>
</dbReference>
<protein>
    <submittedName>
        <fullName evidence="3">Uncharacterized protein</fullName>
    </submittedName>
</protein>
<name>A0A821JRL0_9BILA</name>
<dbReference type="PANTHER" id="PTHR16305:SF28">
    <property type="entry name" value="GUANYLATE CYCLASE DOMAIN-CONTAINING PROTEIN"/>
    <property type="match status" value="1"/>
</dbReference>
<reference evidence="3" key="1">
    <citation type="submission" date="2021-02" db="EMBL/GenBank/DDBJ databases">
        <authorList>
            <person name="Nowell W R."/>
        </authorList>
    </citation>
    <scope>NUCLEOTIDE SEQUENCE</scope>
</reference>
<gene>
    <name evidence="3" type="ORF">UJA718_LOCUS37375</name>
</gene>
<sequence>IPGFCEQILFDLLSKDKIYITNNTDAEDEESNLIEGDADKLIVNSSMQNSLSKSLFSRRKQIVTDEQYQLEPIFSRVCLLRDPTANDFIAHCQQNFQNYIMCRIDRLSEGESLLVKIAAVIGNTFSRTFLWQLVDPQSKKLININECILDMMQRSVIECAYQQQQSRKTHTIKCFCLQNPAGFPSQCRLMAFTHVSIRDGIYNSLTDSLKRTIIRNAIDYLEKQCRIICLTCGSRNDIPFFVQKQDGLTRTIKTSNQHAFVDIVKMVALREIDHVIKQSIKLRSLNAPGKPRSNTSVNMEAG</sequence>
<evidence type="ECO:0000313" key="4">
    <source>
        <dbReference type="Proteomes" id="UP000663873"/>
    </source>
</evidence>
<dbReference type="Proteomes" id="UP000663873">
    <property type="component" value="Unassembled WGS sequence"/>
</dbReference>
<evidence type="ECO:0000256" key="2">
    <source>
        <dbReference type="ARBA" id="ARBA00022840"/>
    </source>
</evidence>
<keyword evidence="2" id="KW-0067">ATP-binding</keyword>
<feature type="non-terminal residue" evidence="3">
    <location>
        <position position="302"/>
    </location>
</feature>
<evidence type="ECO:0000256" key="1">
    <source>
        <dbReference type="ARBA" id="ARBA00022741"/>
    </source>
</evidence>
<proteinExistence type="predicted"/>
<dbReference type="EMBL" id="CAJOBP010037061">
    <property type="protein sequence ID" value="CAF4723407.1"/>
    <property type="molecule type" value="Genomic_DNA"/>
</dbReference>
<comment type="caution">
    <text evidence="3">The sequence shown here is derived from an EMBL/GenBank/DDBJ whole genome shotgun (WGS) entry which is preliminary data.</text>
</comment>
<dbReference type="PANTHER" id="PTHR16305">
    <property type="entry name" value="TESTICULAR SOLUBLE ADENYLYL CYCLASE"/>
    <property type="match status" value="1"/>
</dbReference>
<evidence type="ECO:0000313" key="3">
    <source>
        <dbReference type="EMBL" id="CAF4723407.1"/>
    </source>
</evidence>
<accession>A0A821JRL0</accession>
<keyword evidence="1" id="KW-0547">Nucleotide-binding</keyword>
<dbReference type="GO" id="GO:0005737">
    <property type="term" value="C:cytoplasm"/>
    <property type="evidence" value="ECO:0007669"/>
    <property type="project" value="TreeGrafter"/>
</dbReference>
<dbReference type="GO" id="GO:0004016">
    <property type="term" value="F:adenylate cyclase activity"/>
    <property type="evidence" value="ECO:0007669"/>
    <property type="project" value="TreeGrafter"/>
</dbReference>